<dbReference type="EMBL" id="JAEAOA010001202">
    <property type="protein sequence ID" value="KAK3598390.1"/>
    <property type="molecule type" value="Genomic_DNA"/>
</dbReference>
<organism evidence="1 2">
    <name type="scientific">Potamilus streckersoni</name>
    <dbReference type="NCBI Taxonomy" id="2493646"/>
    <lineage>
        <taxon>Eukaryota</taxon>
        <taxon>Metazoa</taxon>
        <taxon>Spiralia</taxon>
        <taxon>Lophotrochozoa</taxon>
        <taxon>Mollusca</taxon>
        <taxon>Bivalvia</taxon>
        <taxon>Autobranchia</taxon>
        <taxon>Heteroconchia</taxon>
        <taxon>Palaeoheterodonta</taxon>
        <taxon>Unionida</taxon>
        <taxon>Unionoidea</taxon>
        <taxon>Unionidae</taxon>
        <taxon>Ambleminae</taxon>
        <taxon>Lampsilini</taxon>
        <taxon>Potamilus</taxon>
    </lineage>
</organism>
<name>A0AAE0SVD5_9BIVA</name>
<reference evidence="1" key="2">
    <citation type="journal article" date="2021" name="Genome Biol. Evol.">
        <title>Developing a high-quality reference genome for a parasitic bivalve with doubly uniparental inheritance (Bivalvia: Unionida).</title>
        <authorList>
            <person name="Smith C.H."/>
        </authorList>
    </citation>
    <scope>NUCLEOTIDE SEQUENCE</scope>
    <source>
        <strain evidence="1">CHS0354</strain>
        <tissue evidence="1">Mantle</tissue>
    </source>
</reference>
<gene>
    <name evidence="1" type="ORF">CHS0354_019794</name>
</gene>
<proteinExistence type="predicted"/>
<reference evidence="1" key="1">
    <citation type="journal article" date="2021" name="Genome Biol. Evol.">
        <title>A High-Quality Reference Genome for a Parasitic Bivalve with Doubly Uniparental Inheritance (Bivalvia: Unionida).</title>
        <authorList>
            <person name="Smith C.H."/>
        </authorList>
    </citation>
    <scope>NUCLEOTIDE SEQUENCE</scope>
    <source>
        <strain evidence="1">CHS0354</strain>
    </source>
</reference>
<dbReference type="AlphaFoldDB" id="A0AAE0SVD5"/>
<dbReference type="GO" id="GO:0004842">
    <property type="term" value="F:ubiquitin-protein transferase activity"/>
    <property type="evidence" value="ECO:0007669"/>
    <property type="project" value="InterPro"/>
</dbReference>
<dbReference type="Gene3D" id="3.90.1750.10">
    <property type="entry name" value="Hect, E3 ligase catalytic domains"/>
    <property type="match status" value="1"/>
</dbReference>
<sequence length="85" mass="9733">MEEILEASILLVPFEVTFYGEEAADHDWGGGARKEFLTVMMQEILKEERRLFEMTDDGIYILKDDIGGCEKKYCFGAELVCDICN</sequence>
<dbReference type="SUPFAM" id="SSF56204">
    <property type="entry name" value="Hect, E3 ligase catalytic domain"/>
    <property type="match status" value="1"/>
</dbReference>
<evidence type="ECO:0000313" key="1">
    <source>
        <dbReference type="EMBL" id="KAK3598390.1"/>
    </source>
</evidence>
<keyword evidence="2" id="KW-1185">Reference proteome</keyword>
<reference evidence="1" key="3">
    <citation type="submission" date="2023-05" db="EMBL/GenBank/DDBJ databases">
        <authorList>
            <person name="Smith C.H."/>
        </authorList>
    </citation>
    <scope>NUCLEOTIDE SEQUENCE</scope>
    <source>
        <strain evidence="1">CHS0354</strain>
        <tissue evidence="1">Mantle</tissue>
    </source>
</reference>
<dbReference type="Proteomes" id="UP001195483">
    <property type="component" value="Unassembled WGS sequence"/>
</dbReference>
<evidence type="ECO:0000313" key="2">
    <source>
        <dbReference type="Proteomes" id="UP001195483"/>
    </source>
</evidence>
<protein>
    <submittedName>
        <fullName evidence="1">Uncharacterized protein</fullName>
    </submittedName>
</protein>
<comment type="caution">
    <text evidence="1">The sequence shown here is derived from an EMBL/GenBank/DDBJ whole genome shotgun (WGS) entry which is preliminary data.</text>
</comment>
<feature type="non-terminal residue" evidence="1">
    <location>
        <position position="85"/>
    </location>
</feature>
<accession>A0AAE0SVD5</accession>
<dbReference type="InterPro" id="IPR035983">
    <property type="entry name" value="Hect_E3_ubiquitin_ligase"/>
</dbReference>